<accession>A0A0E9RIE1</accession>
<name>A0A0E9RIE1_ANGAN</name>
<organism evidence="2">
    <name type="scientific">Anguilla anguilla</name>
    <name type="common">European freshwater eel</name>
    <name type="synonym">Muraena anguilla</name>
    <dbReference type="NCBI Taxonomy" id="7936"/>
    <lineage>
        <taxon>Eukaryota</taxon>
        <taxon>Metazoa</taxon>
        <taxon>Chordata</taxon>
        <taxon>Craniata</taxon>
        <taxon>Vertebrata</taxon>
        <taxon>Euteleostomi</taxon>
        <taxon>Actinopterygii</taxon>
        <taxon>Neopterygii</taxon>
        <taxon>Teleostei</taxon>
        <taxon>Anguilliformes</taxon>
        <taxon>Anguillidae</taxon>
        <taxon>Anguilla</taxon>
    </lineage>
</organism>
<keyword evidence="1" id="KW-1133">Transmembrane helix</keyword>
<dbReference type="AlphaFoldDB" id="A0A0E9RIE1"/>
<keyword evidence="1" id="KW-0812">Transmembrane</keyword>
<feature type="transmembrane region" description="Helical" evidence="1">
    <location>
        <begin position="6"/>
        <end position="28"/>
    </location>
</feature>
<sequence length="32" mass="3841">MEPCRLVAYSFYGCYEVFIFHFCICRIISCLL</sequence>
<dbReference type="EMBL" id="GBXM01080000">
    <property type="protein sequence ID" value="JAH28577.1"/>
    <property type="molecule type" value="Transcribed_RNA"/>
</dbReference>
<reference evidence="2" key="2">
    <citation type="journal article" date="2015" name="Fish Shellfish Immunol.">
        <title>Early steps in the European eel (Anguilla anguilla)-Vibrio vulnificus interaction in the gills: Role of the RtxA13 toxin.</title>
        <authorList>
            <person name="Callol A."/>
            <person name="Pajuelo D."/>
            <person name="Ebbesson L."/>
            <person name="Teles M."/>
            <person name="MacKenzie S."/>
            <person name="Amaro C."/>
        </authorList>
    </citation>
    <scope>NUCLEOTIDE SEQUENCE</scope>
</reference>
<evidence type="ECO:0000313" key="2">
    <source>
        <dbReference type="EMBL" id="JAH28577.1"/>
    </source>
</evidence>
<evidence type="ECO:0000256" key="1">
    <source>
        <dbReference type="SAM" id="Phobius"/>
    </source>
</evidence>
<protein>
    <submittedName>
        <fullName evidence="2">Uncharacterized protein</fullName>
    </submittedName>
</protein>
<keyword evidence="1" id="KW-0472">Membrane</keyword>
<reference evidence="2" key="1">
    <citation type="submission" date="2014-11" db="EMBL/GenBank/DDBJ databases">
        <authorList>
            <person name="Amaro Gonzalez C."/>
        </authorList>
    </citation>
    <scope>NUCLEOTIDE SEQUENCE</scope>
</reference>
<proteinExistence type="predicted"/>